<keyword evidence="4 8" id="KW-0498">Mitosis</keyword>
<evidence type="ECO:0000256" key="7">
    <source>
        <dbReference type="ARBA" id="ARBA00023328"/>
    </source>
</evidence>
<keyword evidence="8" id="KW-0539">Nucleus</keyword>
<evidence type="ECO:0000259" key="11">
    <source>
        <dbReference type="Pfam" id="PF03801"/>
    </source>
</evidence>
<dbReference type="RefSeq" id="XP_017772491.1">
    <property type="nucleotide sequence ID" value="XM_017917002.1"/>
</dbReference>
<evidence type="ECO:0000256" key="6">
    <source>
        <dbReference type="ARBA" id="ARBA00023306"/>
    </source>
</evidence>
<evidence type="ECO:0000256" key="2">
    <source>
        <dbReference type="ARBA" id="ARBA00022454"/>
    </source>
</evidence>
<evidence type="ECO:0000256" key="3">
    <source>
        <dbReference type="ARBA" id="ARBA00022618"/>
    </source>
</evidence>
<keyword evidence="7 8" id="KW-0137">Centromere</keyword>
<evidence type="ECO:0000256" key="9">
    <source>
        <dbReference type="SAM" id="Coils"/>
    </source>
</evidence>
<reference evidence="13" key="1">
    <citation type="submission" date="2025-08" db="UniProtKB">
        <authorList>
            <consortium name="RefSeq"/>
        </authorList>
    </citation>
    <scope>IDENTIFICATION</scope>
    <source>
        <tissue evidence="13">Whole Larva</tissue>
    </source>
</reference>
<feature type="region of interest" description="Disordered" evidence="10">
    <location>
        <begin position="1"/>
        <end position="58"/>
    </location>
</feature>
<comment type="subcellular location">
    <subcellularLocation>
        <location evidence="8">Chromosome</location>
        <location evidence="8">Centromere</location>
        <location evidence="8">Kinetochore</location>
    </subcellularLocation>
    <subcellularLocation>
        <location evidence="8">Nucleus</location>
    </subcellularLocation>
</comment>
<dbReference type="InterPro" id="IPR038273">
    <property type="entry name" value="Ndc80_sf"/>
</dbReference>
<keyword evidence="5 9" id="KW-0175">Coiled coil</keyword>
<evidence type="ECO:0000256" key="10">
    <source>
        <dbReference type="SAM" id="MobiDB-lite"/>
    </source>
</evidence>
<dbReference type="Pfam" id="PF03801">
    <property type="entry name" value="Ndc80_HEC"/>
    <property type="match status" value="1"/>
</dbReference>
<proteinExistence type="inferred from homology"/>
<protein>
    <recommendedName>
        <fullName evidence="8">Kinetochore protein NDC80</fullName>
    </recommendedName>
</protein>
<gene>
    <name evidence="13" type="primary">LOC108559652</name>
</gene>
<evidence type="ECO:0000256" key="5">
    <source>
        <dbReference type="ARBA" id="ARBA00023054"/>
    </source>
</evidence>
<feature type="domain" description="Kinetochore protein Ndc80 CH" evidence="11">
    <location>
        <begin position="34"/>
        <end position="159"/>
    </location>
</feature>
<comment type="similarity">
    <text evidence="1 8">Belongs to the NDC80/HEC1 family.</text>
</comment>
<accession>A0ABM1MD41</accession>
<evidence type="ECO:0000256" key="4">
    <source>
        <dbReference type="ARBA" id="ARBA00022776"/>
    </source>
</evidence>
<dbReference type="Proteomes" id="UP000695000">
    <property type="component" value="Unplaced"/>
</dbReference>
<keyword evidence="6 8" id="KW-0131">Cell cycle</keyword>
<feature type="compositionally biased region" description="Low complexity" evidence="10">
    <location>
        <begin position="20"/>
        <end position="40"/>
    </location>
</feature>
<evidence type="ECO:0000313" key="12">
    <source>
        <dbReference type="Proteomes" id="UP000695000"/>
    </source>
</evidence>
<dbReference type="GeneID" id="108559652"/>
<organism evidence="12 13">
    <name type="scientific">Nicrophorus vespilloides</name>
    <name type="common">Boreal carrion beetle</name>
    <dbReference type="NCBI Taxonomy" id="110193"/>
    <lineage>
        <taxon>Eukaryota</taxon>
        <taxon>Metazoa</taxon>
        <taxon>Ecdysozoa</taxon>
        <taxon>Arthropoda</taxon>
        <taxon>Hexapoda</taxon>
        <taxon>Insecta</taxon>
        <taxon>Pterygota</taxon>
        <taxon>Neoptera</taxon>
        <taxon>Endopterygota</taxon>
        <taxon>Coleoptera</taxon>
        <taxon>Polyphaga</taxon>
        <taxon>Staphyliniformia</taxon>
        <taxon>Silphidae</taxon>
        <taxon>Nicrophorinae</taxon>
        <taxon>Nicrophorus</taxon>
    </lineage>
</organism>
<keyword evidence="3 8" id="KW-0132">Cell division</keyword>
<name>A0ABM1MD41_NICVS</name>
<evidence type="ECO:0000256" key="8">
    <source>
        <dbReference type="RuleBase" id="RU368072"/>
    </source>
</evidence>
<evidence type="ECO:0000256" key="1">
    <source>
        <dbReference type="ARBA" id="ARBA00007050"/>
    </source>
</evidence>
<keyword evidence="12" id="KW-1185">Reference proteome</keyword>
<evidence type="ECO:0000313" key="13">
    <source>
        <dbReference type="RefSeq" id="XP_017772491.1"/>
    </source>
</evidence>
<feature type="coiled-coil region" evidence="9">
    <location>
        <begin position="469"/>
        <end position="507"/>
    </location>
</feature>
<keyword evidence="2 8" id="KW-0158">Chromosome</keyword>
<keyword evidence="8" id="KW-0995">Kinetochore</keyword>
<comment type="subunit">
    <text evidence="8">Component of the NDC80 complex.</text>
</comment>
<comment type="function">
    <text evidence="8">Acts as a component of the essential kinetochore-associated NDC80 complex, which is required for chromosome segregation and spindle checkpoint activity.</text>
</comment>
<dbReference type="InterPro" id="IPR055260">
    <property type="entry name" value="Ndc80_CH"/>
</dbReference>
<dbReference type="Gene3D" id="1.10.418.30">
    <property type="entry name" value="Ncd80 complex, Ncd80 subunit"/>
    <property type="match status" value="1"/>
</dbReference>
<feature type="coiled-coil region" evidence="9">
    <location>
        <begin position="270"/>
        <end position="297"/>
    </location>
</feature>
<sequence>MSERKSRLPVKANRFTLTPTTSRDVSSSRARSVSRGTVSSLSAFMRNKSPNPKKKLPLNDKEWQKSTLTKIRRYLHGLDPEIKLTPLSTPMFIYATNLLLRSRIDPNIELTKENYQTELPIILNIVEYPTTFSAATLKHPNMPHSLPAILAMWLFLLDLESDNDVKPVFDNCPQAKVYLDFCINSLTDPDLQIESVNDELNQIYGINEDQISITMNEVQRLKKENEVKQLNNEELYEMRMSMEDEECKMREKLTELESVTSCYDEVFQSLKHTENDLDEDLKKLNEINSELKDKLEANGLNDLSDLRTKIAEDLNTLGLLQEKRDYNMNKITKLDKDNIEIKREVESSIFKSNNYILDLGLEPEEVNELMAPTTGFGRPDIVDDFKNILGKWTKLMQHSETERIEIAKLDVENNQMELKFAMRQSYLRLLDDKESKIQEKSKLKFEVMQEKILAAVNEYEGIQKSMEEISLYKDNVQKVKLKYKELVKKNELRVKECQENYNEYSEMILDNIKEMSEVVKSYTKRIQGDNDKALKEFQVLTEYYRTQNVVVNTKN</sequence>